<comment type="similarity">
    <text evidence="2">Belongs to the N-acylglucosamine 2-epimerase family.</text>
</comment>
<sequence length="398" mass="47233">MQTKTQILRKEAEEVLTNNILPYWINKVIDNKNGEFIGRITGNEEIITDAPKGAVLNARILWTYSAAYRLLKKEEYLHAATRAKKYLLNYFYDNENGGIYWLIDYKGNPIETKKQIYAQGFAIYGLSEYYRATGDEEALEYAKKLFYDIEKYSFDKEKNGYLEALTKDWKPISDMRLSDKDENVEKTMNTHLHILEPYTNLYRVWKDKMLKNQLKNLIEIFLDKIVNSQSYHLNLFFDANWKNTTKIISFGHDIEGTWLLYEAALVLEDKEILNKVRKVIPNILTASLEGFQPDGSMIYEKEIVSGHEDRERHWWVQAETVVGLINHYKYYFDEKSLEKAIECWNFIKNNIIDYKNGEWFWSVYDDGKVNRKDDKAGVWKCPYHNGRMCMELMERFEK</sequence>
<dbReference type="EC" id="5.1.3.11" evidence="4"/>
<dbReference type="PANTHER" id="PTHR15108">
    <property type="entry name" value="N-ACYLGLUCOSAMINE-2-EPIMERASE"/>
    <property type="match status" value="1"/>
</dbReference>
<comment type="function">
    <text evidence="4">Catalyzes the reversible epimerization of cellobiose to 4-O-beta-D-glucopyranosyl-D-mannose (Glc-Man).</text>
</comment>
<name>A0A653AAP4_9BACT</name>
<organism evidence="5">
    <name type="scientific">uncultured Paludibacter sp</name>
    <dbReference type="NCBI Taxonomy" id="497635"/>
    <lineage>
        <taxon>Bacteria</taxon>
        <taxon>Pseudomonadati</taxon>
        <taxon>Bacteroidota</taxon>
        <taxon>Bacteroidia</taxon>
        <taxon>Bacteroidales</taxon>
        <taxon>Paludibacteraceae</taxon>
        <taxon>Paludibacter</taxon>
        <taxon>environmental samples</taxon>
    </lineage>
</organism>
<accession>A0A653AAP4</accession>
<evidence type="ECO:0000256" key="3">
    <source>
        <dbReference type="ARBA" id="ARBA00023235"/>
    </source>
</evidence>
<dbReference type="InterPro" id="IPR008928">
    <property type="entry name" value="6-hairpin_glycosidase_sf"/>
</dbReference>
<dbReference type="Pfam" id="PF07221">
    <property type="entry name" value="GlcNAc_2-epim"/>
    <property type="match status" value="1"/>
</dbReference>
<comment type="similarity">
    <text evidence="4">Belongs to the cellobiose 2-epimerase family.</text>
</comment>
<dbReference type="GO" id="GO:0047736">
    <property type="term" value="F:cellobiose epimerase activity"/>
    <property type="evidence" value="ECO:0007669"/>
    <property type="project" value="UniProtKB-UniRule"/>
</dbReference>
<evidence type="ECO:0000256" key="1">
    <source>
        <dbReference type="ARBA" id="ARBA00001470"/>
    </source>
</evidence>
<evidence type="ECO:0000256" key="2">
    <source>
        <dbReference type="ARBA" id="ARBA00008558"/>
    </source>
</evidence>
<evidence type="ECO:0000313" key="5">
    <source>
        <dbReference type="EMBL" id="VBB44732.1"/>
    </source>
</evidence>
<dbReference type="InterPro" id="IPR010819">
    <property type="entry name" value="AGE/CE"/>
</dbReference>
<dbReference type="HAMAP" id="MF_00929">
    <property type="entry name" value="Cellobiose_2_epim"/>
    <property type="match status" value="1"/>
</dbReference>
<keyword evidence="3 4" id="KW-0413">Isomerase</keyword>
<dbReference type="InterPro" id="IPR012341">
    <property type="entry name" value="6hp_glycosidase-like_sf"/>
</dbReference>
<dbReference type="AlphaFoldDB" id="A0A653AAP4"/>
<dbReference type="Gene3D" id="1.50.10.10">
    <property type="match status" value="1"/>
</dbReference>
<reference evidence="5" key="1">
    <citation type="submission" date="2018-07" db="EMBL/GenBank/DDBJ databases">
        <authorList>
            <consortium name="Genoscope - CEA"/>
            <person name="William W."/>
        </authorList>
    </citation>
    <scope>NUCLEOTIDE SEQUENCE</scope>
    <source>
        <strain evidence="5">IK1</strain>
    </source>
</reference>
<evidence type="ECO:0000256" key="4">
    <source>
        <dbReference type="HAMAP-Rule" id="MF_00929"/>
    </source>
</evidence>
<comment type="catalytic activity">
    <reaction evidence="1 4">
        <text>D-cellobiose = beta-D-glucosyl-(1-&gt;4)-D-mannopyranose</text>
        <dbReference type="Rhea" id="RHEA:23384"/>
        <dbReference type="ChEBI" id="CHEBI:17057"/>
        <dbReference type="ChEBI" id="CHEBI:47931"/>
        <dbReference type="EC" id="5.1.3.11"/>
    </reaction>
</comment>
<dbReference type="EMBL" id="UPXZ01000019">
    <property type="protein sequence ID" value="VBB44732.1"/>
    <property type="molecule type" value="Genomic_DNA"/>
</dbReference>
<gene>
    <name evidence="5" type="primary">bfce</name>
    <name evidence="5" type="ORF">TRIP_D260146</name>
</gene>
<dbReference type="SUPFAM" id="SSF48208">
    <property type="entry name" value="Six-hairpin glycosidases"/>
    <property type="match status" value="1"/>
</dbReference>
<dbReference type="GO" id="GO:0005975">
    <property type="term" value="P:carbohydrate metabolic process"/>
    <property type="evidence" value="ECO:0007669"/>
    <property type="project" value="InterPro"/>
</dbReference>
<proteinExistence type="inferred from homology"/>
<protein>
    <recommendedName>
        <fullName evidence="4">Cellobiose 2-epimerase</fullName>
        <shortName evidence="4">CE</shortName>
        <ecNumber evidence="4">5.1.3.11</ecNumber>
    </recommendedName>
</protein>
<dbReference type="InterPro" id="IPR028584">
    <property type="entry name" value="Cellobiose_2_epim"/>
</dbReference>